<organism evidence="2 3">
    <name type="scientific">Phanerochaete sordida</name>
    <dbReference type="NCBI Taxonomy" id="48140"/>
    <lineage>
        <taxon>Eukaryota</taxon>
        <taxon>Fungi</taxon>
        <taxon>Dikarya</taxon>
        <taxon>Basidiomycota</taxon>
        <taxon>Agaricomycotina</taxon>
        <taxon>Agaricomycetes</taxon>
        <taxon>Polyporales</taxon>
        <taxon>Phanerochaetaceae</taxon>
        <taxon>Phanerochaete</taxon>
    </lineage>
</organism>
<proteinExistence type="predicted"/>
<dbReference type="EMBL" id="BPQB01000024">
    <property type="protein sequence ID" value="GJE91968.1"/>
    <property type="molecule type" value="Genomic_DNA"/>
</dbReference>
<evidence type="ECO:0000313" key="2">
    <source>
        <dbReference type="EMBL" id="GJE91968.1"/>
    </source>
</evidence>
<evidence type="ECO:0000313" key="3">
    <source>
        <dbReference type="Proteomes" id="UP000703269"/>
    </source>
</evidence>
<accession>A0A9P3G9P0</accession>
<reference evidence="2 3" key="1">
    <citation type="submission" date="2021-08" db="EMBL/GenBank/DDBJ databases">
        <title>Draft Genome Sequence of Phanerochaete sordida strain YK-624.</title>
        <authorList>
            <person name="Mori T."/>
            <person name="Dohra H."/>
            <person name="Suzuki T."/>
            <person name="Kawagishi H."/>
            <person name="Hirai H."/>
        </authorList>
    </citation>
    <scope>NUCLEOTIDE SEQUENCE [LARGE SCALE GENOMIC DNA]</scope>
    <source>
        <strain evidence="2 3">YK-624</strain>
    </source>
</reference>
<name>A0A9P3G9P0_9APHY</name>
<feature type="region of interest" description="Disordered" evidence="1">
    <location>
        <begin position="1"/>
        <end position="22"/>
    </location>
</feature>
<dbReference type="Proteomes" id="UP000703269">
    <property type="component" value="Unassembled WGS sequence"/>
</dbReference>
<feature type="compositionally biased region" description="Polar residues" evidence="1">
    <location>
        <begin position="1"/>
        <end position="20"/>
    </location>
</feature>
<evidence type="ECO:0000256" key="1">
    <source>
        <dbReference type="SAM" id="MobiDB-lite"/>
    </source>
</evidence>
<gene>
    <name evidence="2" type="ORF">PsYK624_081200</name>
</gene>
<keyword evidence="3" id="KW-1185">Reference proteome</keyword>
<protein>
    <submittedName>
        <fullName evidence="2">Uncharacterized protein</fullName>
    </submittedName>
</protein>
<sequence>MRTDWTSQHPSCSAPLSSIRPSRDAHCQCDRMALCFETKTLASTLTIPPLNGFCCSERGMRAPIPGGSTRNCSLSL</sequence>
<comment type="caution">
    <text evidence="2">The sequence shown here is derived from an EMBL/GenBank/DDBJ whole genome shotgun (WGS) entry which is preliminary data.</text>
</comment>
<dbReference type="AlphaFoldDB" id="A0A9P3G9P0"/>